<dbReference type="InterPro" id="IPR041657">
    <property type="entry name" value="HTH_17"/>
</dbReference>
<dbReference type="GeneID" id="54992266"/>
<dbReference type="InterPro" id="IPR010093">
    <property type="entry name" value="SinI_DNA-bd"/>
</dbReference>
<proteinExistence type="predicted"/>
<evidence type="ECO:0000313" key="2">
    <source>
        <dbReference type="EMBL" id="AWN03649.1"/>
    </source>
</evidence>
<dbReference type="GO" id="GO:0003677">
    <property type="term" value="F:DNA binding"/>
    <property type="evidence" value="ECO:0007669"/>
    <property type="project" value="InterPro"/>
</dbReference>
<reference evidence="2 3" key="1">
    <citation type="submission" date="2018-03" db="EMBL/GenBank/DDBJ databases">
        <authorList>
            <person name="Garlena R.A."/>
            <person name="Russell D.A."/>
            <person name="Pope W.H."/>
            <person name="Jacobs-Sera D."/>
            <person name="Hatfull G.F."/>
        </authorList>
    </citation>
    <scope>NUCLEOTIDE SEQUENCE [LARGE SCALE GENOMIC DNA]</scope>
</reference>
<dbReference type="Proteomes" id="UP000246975">
    <property type="component" value="Segment"/>
</dbReference>
<dbReference type="InterPro" id="IPR009061">
    <property type="entry name" value="DNA-bd_dom_put_sf"/>
</dbReference>
<accession>A0A2U8UJ04</accession>
<name>A0A2U8UJ04_9CAUD</name>
<organism evidence="2 3">
    <name type="scientific">Gordonia phage Jace</name>
    <dbReference type="NCBI Taxonomy" id="2182360"/>
    <lineage>
        <taxon>Viruses</taxon>
        <taxon>Duplodnaviria</taxon>
        <taxon>Heunggongvirae</taxon>
        <taxon>Uroviricota</taxon>
        <taxon>Caudoviricetes</taxon>
        <taxon>Jacevirus</taxon>
        <taxon>Jacevirus jace</taxon>
    </lineage>
</organism>
<protein>
    <submittedName>
        <fullName evidence="2">Helix-turn-helix DNA binding protein</fullName>
    </submittedName>
</protein>
<dbReference type="SUPFAM" id="SSF46955">
    <property type="entry name" value="Putative DNA-binding domain"/>
    <property type="match status" value="1"/>
</dbReference>
<dbReference type="EMBL" id="MH153804">
    <property type="protein sequence ID" value="AWN03649.1"/>
    <property type="molecule type" value="Genomic_DNA"/>
</dbReference>
<evidence type="ECO:0000259" key="1">
    <source>
        <dbReference type="Pfam" id="PF12728"/>
    </source>
</evidence>
<dbReference type="NCBIfam" id="TIGR01764">
    <property type="entry name" value="excise"/>
    <property type="match status" value="1"/>
</dbReference>
<dbReference type="RefSeq" id="YP_009801675.1">
    <property type="nucleotide sequence ID" value="NC_047974.1"/>
</dbReference>
<sequence>MTKTTIDVENLDVEQNVEPLMYSDESLGRALGVSKWTIERARKAGDLPAYKIGSLVRIAREDAMSWAQSRPWEPRTASA</sequence>
<dbReference type="KEGG" id="vg:54992266"/>
<feature type="domain" description="Helix-turn-helix" evidence="1">
    <location>
        <begin position="30"/>
        <end position="70"/>
    </location>
</feature>
<dbReference type="Pfam" id="PF12728">
    <property type="entry name" value="HTH_17"/>
    <property type="match status" value="1"/>
</dbReference>
<gene>
    <name evidence="2" type="primary">29</name>
    <name evidence="2" type="ORF">PBI_JACE_29</name>
</gene>
<keyword evidence="3" id="KW-1185">Reference proteome</keyword>
<evidence type="ECO:0000313" key="3">
    <source>
        <dbReference type="Proteomes" id="UP000246975"/>
    </source>
</evidence>